<sequence length="516" mass="60936">MLSRQVSQRNRPIMKRRMTISGPRPLSSVAIDKIKQRNFLDNIDMNTRNTDNVIGRPMGNMYCERIDSHGWNENDSGGQLNLNRTAPPPPENLDWNSSSPRRTRSPVGMYHRNVSPNMMGFRNFEESDKFTQNDYAEGIPGGRDPERFIPNDNFQQYFQGNQQPMGFRNVQQPHFNNEPLMGNQHRMDMQRDEGFNSNEFSHLKSNFTETYSRFNNRREFPNENFENDEQPIVKRRPEPISSGYELKDKVFTIAGLKMPFVTKEVGTFSHKESRSYAVLFFRRSPDYIIRLHKSKEVPCIQHIYDEMGDAIDDEDTAGLAYSRFRESIALEWTKIYRGRNYRTWCNWWKDFRNIDVDIYEQLNKFDCFNVKYNFMPLGGVSNAAELIKRTTVALTKNRNNYLDNMKMVYCLMDHTVLGNLAMESMAQLQDIIRSVPNHLWIYKLRCMIYLWYNYSQVMKSEDTADKKYKLILKEWKSPVIHWLAKQAFFELRNISKSEYPQYGEVYGKGSKKVKDI</sequence>
<keyword evidence="3" id="KW-1185">Reference proteome</keyword>
<dbReference type="EnsemblMetazoa" id="XM_017120895.2">
    <property type="protein sequence ID" value="XP_016976384.1"/>
    <property type="gene ID" value="LOC108042566"/>
</dbReference>
<dbReference type="Proteomes" id="UP001652680">
    <property type="component" value="Unassembled WGS sequence"/>
</dbReference>
<dbReference type="RefSeq" id="XP_016976384.1">
    <property type="nucleotide sequence ID" value="XM_017120895.1"/>
</dbReference>
<gene>
    <name evidence="4" type="primary">LOC108042566</name>
    <name evidence="2" type="synonym">108042566</name>
</gene>
<dbReference type="OMA" id="WYNYSQV"/>
<dbReference type="AlphaFoldDB" id="A0A6P4EIJ6"/>
<reference evidence="2" key="3">
    <citation type="submission" date="2025-05" db="UniProtKB">
        <authorList>
            <consortium name="EnsemblMetazoa"/>
        </authorList>
    </citation>
    <scope>IDENTIFICATION</scope>
</reference>
<accession>A0A6P4EIJ6</accession>
<reference evidence="4" key="2">
    <citation type="submission" date="2025-04" db="UniProtKB">
        <authorList>
            <consortium name="RefSeq"/>
        </authorList>
    </citation>
    <scope>IDENTIFICATION</scope>
</reference>
<reference evidence="3" key="1">
    <citation type="journal article" date="2021" name="Elife">
        <title>Highly contiguous assemblies of 101 drosophilid genomes.</title>
        <authorList>
            <person name="Kim B.Y."/>
            <person name="Wang J.R."/>
            <person name="Miller D.E."/>
            <person name="Barmina O."/>
            <person name="Delaney E."/>
            <person name="Thompson A."/>
            <person name="Comeault A.A."/>
            <person name="Peede D."/>
            <person name="D'Agostino E.R."/>
            <person name="Pelaez J."/>
            <person name="Aguilar J.M."/>
            <person name="Haji D."/>
            <person name="Matsunaga T."/>
            <person name="Armstrong E.E."/>
            <person name="Zych M."/>
            <person name="Ogawa Y."/>
            <person name="Stamenkovic-Radak M."/>
            <person name="Jelic M."/>
            <person name="Veselinovic M.S."/>
            <person name="Tanaskovic M."/>
            <person name="Eric P."/>
            <person name="Gao J.J."/>
            <person name="Katoh T.K."/>
            <person name="Toda M.J."/>
            <person name="Watabe H."/>
            <person name="Watada M."/>
            <person name="Davis J.S."/>
            <person name="Moyle L.C."/>
            <person name="Manoli G."/>
            <person name="Bertolini E."/>
            <person name="Kostal V."/>
            <person name="Hawley R.S."/>
            <person name="Takahashi A."/>
            <person name="Jones C.D."/>
            <person name="Price D.K."/>
            <person name="Whiteman N."/>
            <person name="Kopp A."/>
            <person name="Matute D.R."/>
            <person name="Petrov D.A."/>
        </authorList>
    </citation>
    <scope>NUCLEOTIDE SEQUENCE [LARGE SCALE GENOMIC DNA]</scope>
</reference>
<evidence type="ECO:0000313" key="4">
    <source>
        <dbReference type="RefSeq" id="XP_016976384.1"/>
    </source>
</evidence>
<evidence type="ECO:0000313" key="2">
    <source>
        <dbReference type="EnsemblMetazoa" id="XP_016976384.1"/>
    </source>
</evidence>
<dbReference type="GeneID" id="108042566"/>
<protein>
    <submittedName>
        <fullName evidence="4">Uncharacterized protein LOC108042566</fullName>
    </submittedName>
</protein>
<dbReference type="OrthoDB" id="7854954at2759"/>
<feature type="region of interest" description="Disordered" evidence="1">
    <location>
        <begin position="70"/>
        <end position="108"/>
    </location>
</feature>
<evidence type="ECO:0000313" key="3">
    <source>
        <dbReference type="Proteomes" id="UP001652680"/>
    </source>
</evidence>
<name>A0A6P4EIJ6_DRORH</name>
<organism evidence="4">
    <name type="scientific">Drosophila rhopaloa</name>
    <name type="common">Fruit fly</name>
    <dbReference type="NCBI Taxonomy" id="1041015"/>
    <lineage>
        <taxon>Eukaryota</taxon>
        <taxon>Metazoa</taxon>
        <taxon>Ecdysozoa</taxon>
        <taxon>Arthropoda</taxon>
        <taxon>Hexapoda</taxon>
        <taxon>Insecta</taxon>
        <taxon>Pterygota</taxon>
        <taxon>Neoptera</taxon>
        <taxon>Endopterygota</taxon>
        <taxon>Diptera</taxon>
        <taxon>Brachycera</taxon>
        <taxon>Muscomorpha</taxon>
        <taxon>Ephydroidea</taxon>
        <taxon>Drosophilidae</taxon>
        <taxon>Drosophila</taxon>
        <taxon>Sophophora</taxon>
    </lineage>
</organism>
<proteinExistence type="predicted"/>
<feature type="compositionally biased region" description="Polar residues" evidence="1">
    <location>
        <begin position="73"/>
        <end position="84"/>
    </location>
</feature>
<evidence type="ECO:0000256" key="1">
    <source>
        <dbReference type="SAM" id="MobiDB-lite"/>
    </source>
</evidence>